<dbReference type="EMBL" id="JAJFAZ020000006">
    <property type="protein sequence ID" value="KAI5326041.1"/>
    <property type="molecule type" value="Genomic_DNA"/>
</dbReference>
<sequence>MPPPSTRRHTRGQTGCPKRLRGRKWPITAAEVRPIFNSKIELVTLRIDLILPNHQLEHAEGMNFHTLIARNGGRRREIGAGEVPGENRHFPAAGAAADVGGGLGRDAEA</sequence>
<protein>
    <submittedName>
        <fullName evidence="2">Uncharacterized protein</fullName>
    </submittedName>
</protein>
<gene>
    <name evidence="2" type="ORF">L3X38_035115</name>
</gene>
<feature type="compositionally biased region" description="Basic residues" evidence="1">
    <location>
        <begin position="1"/>
        <end position="11"/>
    </location>
</feature>
<accession>A0AAD4VLD5</accession>
<feature type="compositionally biased region" description="Gly residues" evidence="1">
    <location>
        <begin position="99"/>
        <end position="109"/>
    </location>
</feature>
<keyword evidence="3" id="KW-1185">Reference proteome</keyword>
<reference evidence="2 3" key="1">
    <citation type="journal article" date="2022" name="G3 (Bethesda)">
        <title>Whole-genome sequence and methylome profiling of the almond [Prunus dulcis (Mill.) D.A. Webb] cultivar 'Nonpareil'.</title>
        <authorList>
            <person name="D'Amico-Willman K.M."/>
            <person name="Ouma W.Z."/>
            <person name="Meulia T."/>
            <person name="Sideli G.M."/>
            <person name="Gradziel T.M."/>
            <person name="Fresnedo-Ramirez J."/>
        </authorList>
    </citation>
    <scope>NUCLEOTIDE SEQUENCE [LARGE SCALE GENOMIC DNA]</scope>
    <source>
        <strain evidence="2">Clone GOH B32 T37-40</strain>
    </source>
</reference>
<proteinExistence type="predicted"/>
<evidence type="ECO:0000313" key="3">
    <source>
        <dbReference type="Proteomes" id="UP001054821"/>
    </source>
</evidence>
<organism evidence="2 3">
    <name type="scientific">Prunus dulcis</name>
    <name type="common">Almond</name>
    <name type="synonym">Amygdalus dulcis</name>
    <dbReference type="NCBI Taxonomy" id="3755"/>
    <lineage>
        <taxon>Eukaryota</taxon>
        <taxon>Viridiplantae</taxon>
        <taxon>Streptophyta</taxon>
        <taxon>Embryophyta</taxon>
        <taxon>Tracheophyta</taxon>
        <taxon>Spermatophyta</taxon>
        <taxon>Magnoliopsida</taxon>
        <taxon>eudicotyledons</taxon>
        <taxon>Gunneridae</taxon>
        <taxon>Pentapetalae</taxon>
        <taxon>rosids</taxon>
        <taxon>fabids</taxon>
        <taxon>Rosales</taxon>
        <taxon>Rosaceae</taxon>
        <taxon>Amygdaloideae</taxon>
        <taxon>Amygdaleae</taxon>
        <taxon>Prunus</taxon>
    </lineage>
</organism>
<feature type="region of interest" description="Disordered" evidence="1">
    <location>
        <begin position="78"/>
        <end position="109"/>
    </location>
</feature>
<feature type="region of interest" description="Disordered" evidence="1">
    <location>
        <begin position="1"/>
        <end position="22"/>
    </location>
</feature>
<name>A0AAD4VLD5_PRUDU</name>
<comment type="caution">
    <text evidence="2">The sequence shown here is derived from an EMBL/GenBank/DDBJ whole genome shotgun (WGS) entry which is preliminary data.</text>
</comment>
<feature type="compositionally biased region" description="Basic and acidic residues" evidence="1">
    <location>
        <begin position="78"/>
        <end position="89"/>
    </location>
</feature>
<evidence type="ECO:0000256" key="1">
    <source>
        <dbReference type="SAM" id="MobiDB-lite"/>
    </source>
</evidence>
<dbReference type="AlphaFoldDB" id="A0AAD4VLD5"/>
<dbReference type="Proteomes" id="UP001054821">
    <property type="component" value="Chromosome 6"/>
</dbReference>
<evidence type="ECO:0000313" key="2">
    <source>
        <dbReference type="EMBL" id="KAI5326041.1"/>
    </source>
</evidence>